<reference evidence="2 3" key="1">
    <citation type="submission" date="2024-04" db="EMBL/GenBank/DDBJ databases">
        <title>Symmetric and asymmetric DNA N6-adenine methylation regulates different biological responses in Mucorales.</title>
        <authorList>
            <consortium name="Lawrence Berkeley National Laboratory"/>
            <person name="Lax C."/>
            <person name="Mondo S.J."/>
            <person name="Osorio-Concepcion M."/>
            <person name="Muszewska A."/>
            <person name="Corrochano-Luque M."/>
            <person name="Gutierrez G."/>
            <person name="Riley R."/>
            <person name="Lipzen A."/>
            <person name="Guo J."/>
            <person name="Hundley H."/>
            <person name="Amirebrahimi M."/>
            <person name="Ng V."/>
            <person name="Lorenzo-Gutierrez D."/>
            <person name="Binder U."/>
            <person name="Yang J."/>
            <person name="Song Y."/>
            <person name="Canovas D."/>
            <person name="Navarro E."/>
            <person name="Freitag M."/>
            <person name="Gabaldon T."/>
            <person name="Grigoriev I.V."/>
            <person name="Corrochano L.M."/>
            <person name="Nicolas F.E."/>
            <person name="Garre V."/>
        </authorList>
    </citation>
    <scope>NUCLEOTIDE SEQUENCE [LARGE SCALE GENOMIC DNA]</scope>
    <source>
        <strain evidence="2 3">L51</strain>
    </source>
</reference>
<gene>
    <name evidence="2" type="ORF">J3Q64DRAFT_1770089</name>
</gene>
<dbReference type="InterPro" id="IPR036291">
    <property type="entry name" value="NAD(P)-bd_dom_sf"/>
</dbReference>
<dbReference type="InterPro" id="IPR003462">
    <property type="entry name" value="ODC_Mu_crystall"/>
</dbReference>
<evidence type="ECO:0000256" key="1">
    <source>
        <dbReference type="ARBA" id="ARBA00008903"/>
    </source>
</evidence>
<dbReference type="PIRSF" id="PIRSF001439">
    <property type="entry name" value="CryM"/>
    <property type="match status" value="1"/>
</dbReference>
<evidence type="ECO:0000313" key="3">
    <source>
        <dbReference type="Proteomes" id="UP001448207"/>
    </source>
</evidence>
<evidence type="ECO:0000313" key="2">
    <source>
        <dbReference type="EMBL" id="KAL0076994.1"/>
    </source>
</evidence>
<dbReference type="Gene3D" id="3.30.1780.10">
    <property type="entry name" value="ornithine cyclodeaminase, domain 1"/>
    <property type="match status" value="1"/>
</dbReference>
<dbReference type="InterPro" id="IPR023401">
    <property type="entry name" value="ODC_N"/>
</dbReference>
<comment type="caution">
    <text evidence="2">The sequence shown here is derived from an EMBL/GenBank/DDBJ whole genome shotgun (WGS) entry which is preliminary data.</text>
</comment>
<proteinExistence type="inferred from homology"/>
<organism evidence="2 3">
    <name type="scientific">Phycomyces blakesleeanus</name>
    <dbReference type="NCBI Taxonomy" id="4837"/>
    <lineage>
        <taxon>Eukaryota</taxon>
        <taxon>Fungi</taxon>
        <taxon>Fungi incertae sedis</taxon>
        <taxon>Mucoromycota</taxon>
        <taxon>Mucoromycotina</taxon>
        <taxon>Mucoromycetes</taxon>
        <taxon>Mucorales</taxon>
        <taxon>Phycomycetaceae</taxon>
        <taxon>Phycomyces</taxon>
    </lineage>
</organism>
<sequence length="342" mass="36226">MSSVRILSQTVIASLLNQGNADNAIEIVDLMATTFAAYTTGHKGHSKSAAAEAQAPLRVSVTTDNHKVLFMPSRLDQTTSIKVVSVPTRDNDSRGLPASIMVLDQDTGAVETIMNAGALTAVRTAAGSGLATRYYANPDAKTLVVLGAGAQGRSHIDIMLAVRPSIERVMVWNRGASRREALVKAIQTDYPSLIVKGVTESDGSLERAVNEADIVCTCTNASQPVLRGAWLKSGVHLNCVGSYTMEMHEVDAETVKRAETIVVDSISACAAEAGELVKSSKSDQWLEMGDVVKSPELQAKATEARKTITLFKSVGISVQDSAIAGLMNKRAKDAGLGDIVPF</sequence>
<dbReference type="EMBL" id="JBCLYO010000029">
    <property type="protein sequence ID" value="KAL0076994.1"/>
    <property type="molecule type" value="Genomic_DNA"/>
</dbReference>
<dbReference type="Proteomes" id="UP001448207">
    <property type="component" value="Unassembled WGS sequence"/>
</dbReference>
<dbReference type="SUPFAM" id="SSF51735">
    <property type="entry name" value="NAD(P)-binding Rossmann-fold domains"/>
    <property type="match status" value="1"/>
</dbReference>
<dbReference type="PANTHER" id="PTHR13812">
    <property type="entry name" value="KETIMINE REDUCTASE MU-CRYSTALLIN"/>
    <property type="match status" value="1"/>
</dbReference>
<protein>
    <submittedName>
        <fullName evidence="2">Uncharacterized protein</fullName>
    </submittedName>
</protein>
<comment type="similarity">
    <text evidence="1">Belongs to the ornithine cyclodeaminase/mu-crystallin family.</text>
</comment>
<dbReference type="Pfam" id="PF02423">
    <property type="entry name" value="OCD_Mu_crystall"/>
    <property type="match status" value="1"/>
</dbReference>
<name>A0ABR3AME9_PHYBL</name>
<accession>A0ABR3AME9</accession>
<keyword evidence="3" id="KW-1185">Reference proteome</keyword>
<dbReference type="PANTHER" id="PTHR13812:SF19">
    <property type="entry name" value="KETIMINE REDUCTASE MU-CRYSTALLIN"/>
    <property type="match status" value="1"/>
</dbReference>
<dbReference type="Gene3D" id="3.40.50.720">
    <property type="entry name" value="NAD(P)-binding Rossmann-like Domain"/>
    <property type="match status" value="1"/>
</dbReference>